<dbReference type="GO" id="GO:0000398">
    <property type="term" value="P:mRNA splicing, via spliceosome"/>
    <property type="evidence" value="ECO:0007669"/>
    <property type="project" value="TreeGrafter"/>
</dbReference>
<feature type="compositionally biased region" description="Basic and acidic residues" evidence="1">
    <location>
        <begin position="335"/>
        <end position="402"/>
    </location>
</feature>
<evidence type="ECO:0000259" key="2">
    <source>
        <dbReference type="PROSITE" id="PS50882"/>
    </source>
</evidence>
<dbReference type="GO" id="GO:0003729">
    <property type="term" value="F:mRNA binding"/>
    <property type="evidence" value="ECO:0007669"/>
    <property type="project" value="TreeGrafter"/>
</dbReference>
<feature type="region of interest" description="Disordered" evidence="1">
    <location>
        <begin position="473"/>
        <end position="687"/>
    </location>
</feature>
<dbReference type="PANTHER" id="PTHR12357:SF3">
    <property type="entry name" value="YTH DOMAIN-CONTAINING PROTEIN 1"/>
    <property type="match status" value="1"/>
</dbReference>
<dbReference type="STRING" id="1745343.A0A2J6Q6Y4"/>
<dbReference type="AlphaFoldDB" id="A0A2J6Q6Y4"/>
<dbReference type="InterPro" id="IPR045168">
    <property type="entry name" value="YTH_prot"/>
</dbReference>
<feature type="compositionally biased region" description="Polar residues" evidence="1">
    <location>
        <begin position="171"/>
        <end position="210"/>
    </location>
</feature>
<keyword evidence="4" id="KW-1185">Reference proteome</keyword>
<dbReference type="Pfam" id="PF04146">
    <property type="entry name" value="YTH"/>
    <property type="match status" value="1"/>
</dbReference>
<reference evidence="3 4" key="1">
    <citation type="submission" date="2016-05" db="EMBL/GenBank/DDBJ databases">
        <title>A degradative enzymes factory behind the ericoid mycorrhizal symbiosis.</title>
        <authorList>
            <consortium name="DOE Joint Genome Institute"/>
            <person name="Martino E."/>
            <person name="Morin E."/>
            <person name="Grelet G."/>
            <person name="Kuo A."/>
            <person name="Kohler A."/>
            <person name="Daghino S."/>
            <person name="Barry K."/>
            <person name="Choi C."/>
            <person name="Cichocki N."/>
            <person name="Clum A."/>
            <person name="Copeland A."/>
            <person name="Hainaut M."/>
            <person name="Haridas S."/>
            <person name="Labutti K."/>
            <person name="Lindquist E."/>
            <person name="Lipzen A."/>
            <person name="Khouja H.-R."/>
            <person name="Murat C."/>
            <person name="Ohm R."/>
            <person name="Olson A."/>
            <person name="Spatafora J."/>
            <person name="Veneault-Fourrey C."/>
            <person name="Henrissat B."/>
            <person name="Grigoriev I."/>
            <person name="Martin F."/>
            <person name="Perotto S."/>
        </authorList>
    </citation>
    <scope>NUCLEOTIDE SEQUENCE [LARGE SCALE GENOMIC DNA]</scope>
    <source>
        <strain evidence="3 4">UAMH 7357</strain>
    </source>
</reference>
<name>A0A2J6Q6Y4_9HELO</name>
<sequence length="845" mass="95608">MWQNNGFGSNGHFPNGFNNQEKFPPSPFGAPPGRPSSGQQYFPNQQSMMHFADINGEGLLNADYKPEVGLYNEGAFMQNQFINANPQFSQSPFNLPSTVSSTPPRPVTQINARAAELKAELLKRREGRGASSTPPVGTQGLATKPTPRVENSSSLRGSPKIPTTAEKQDQELNVNDLISQYSDSKPATNASVTQENPPNASNVSTAQRTAKQPDLPAKSQVPSLGSSTKVTTPVKNGNQLGHNSNGKAFDGRHHSNGSVSETSEGEIREDAPTRSMQPPKSKETQPDLTKIKGDEHPFRNPRDDQATKAAYSRDPRENSPPRRPPPTNPKALPQRIRDDRRESFDSRSDQRPDYKNERKQYPEPEKRTYLRPNSRDEYRRTEPIAASPREEFNRPVKEREQKPPTLNDILPIDDDLREWLDITGYHNAPYRNKILNRRRAIAALDAQREKLLAEMEAEERGGLPVMIRQQTSASSMLPPPIPNNLGGRIEPPLTSAGNSTVDTQLDRVVSNKRPYSDVQDPRDEPIGGKFARVDDRPSSNRAKEEDEVGFRRQRIKEEDDEYRRPHSSGFDGARRPSIDLRDDRYEVRGRSRERESSPGRRTYENRPTARSRPYDDDPPYRDERPYEIHGSYRGKAYDPSYRGRGRGRARDNPYDRHPQDPDSRNEPGFGSRIANGRPYKDPRGFDRGGKGDTRYFIVKSFNEENVLKCIRDSIWTTQVQNGSIFKEAFETCKNVILVFSINKSRAFQGYARMESLPGSMPAPDWQKAINWDTAGAFRVRWLVICATRFHRVGHLKNALNDNQAVLIGKDGQEIEELCGRELVELIDEECEQALGAEEWKSTDYY</sequence>
<feature type="region of interest" description="Disordered" evidence="1">
    <location>
        <begin position="122"/>
        <end position="409"/>
    </location>
</feature>
<feature type="compositionally biased region" description="Basic and acidic residues" evidence="1">
    <location>
        <begin position="572"/>
        <end position="604"/>
    </location>
</feature>
<feature type="compositionally biased region" description="Pro residues" evidence="1">
    <location>
        <begin position="24"/>
        <end position="34"/>
    </location>
</feature>
<feature type="domain" description="YTH" evidence="2">
    <location>
        <begin position="693"/>
        <end position="826"/>
    </location>
</feature>
<gene>
    <name evidence="3" type="ORF">NA56DRAFT_702980</name>
</gene>
<accession>A0A2J6Q6Y4</accession>
<feature type="compositionally biased region" description="Basic and acidic residues" evidence="1">
    <location>
        <begin position="280"/>
        <end position="320"/>
    </location>
</feature>
<organism evidence="3 4">
    <name type="scientific">Hyaloscypha hepaticicola</name>
    <dbReference type="NCBI Taxonomy" id="2082293"/>
    <lineage>
        <taxon>Eukaryota</taxon>
        <taxon>Fungi</taxon>
        <taxon>Dikarya</taxon>
        <taxon>Ascomycota</taxon>
        <taxon>Pezizomycotina</taxon>
        <taxon>Leotiomycetes</taxon>
        <taxon>Helotiales</taxon>
        <taxon>Hyaloscyphaceae</taxon>
        <taxon>Hyaloscypha</taxon>
    </lineage>
</organism>
<dbReference type="CDD" id="cd21134">
    <property type="entry name" value="YTH"/>
    <property type="match status" value="1"/>
</dbReference>
<dbReference type="PROSITE" id="PS50882">
    <property type="entry name" value="YTH"/>
    <property type="match status" value="1"/>
</dbReference>
<dbReference type="GO" id="GO:0005654">
    <property type="term" value="C:nucleoplasm"/>
    <property type="evidence" value="ECO:0007669"/>
    <property type="project" value="TreeGrafter"/>
</dbReference>
<dbReference type="GO" id="GO:1990247">
    <property type="term" value="F:N6-methyladenosine-containing RNA reader activity"/>
    <property type="evidence" value="ECO:0007669"/>
    <property type="project" value="TreeGrafter"/>
</dbReference>
<dbReference type="Proteomes" id="UP000235672">
    <property type="component" value="Unassembled WGS sequence"/>
</dbReference>
<feature type="region of interest" description="Disordered" evidence="1">
    <location>
        <begin position="1"/>
        <end position="42"/>
    </location>
</feature>
<proteinExistence type="predicted"/>
<dbReference type="Gene3D" id="3.10.590.10">
    <property type="entry name" value="ph1033 like domains"/>
    <property type="match status" value="1"/>
</dbReference>
<feature type="compositionally biased region" description="Basic and acidic residues" evidence="1">
    <location>
        <begin position="678"/>
        <end position="687"/>
    </location>
</feature>
<dbReference type="PANTHER" id="PTHR12357">
    <property type="entry name" value="YTH YT521-B HOMOLOGY DOMAIN-CONTAINING"/>
    <property type="match status" value="1"/>
</dbReference>
<feature type="compositionally biased region" description="Polar residues" evidence="1">
    <location>
        <begin position="220"/>
        <end position="246"/>
    </location>
</feature>
<dbReference type="EMBL" id="KZ613479">
    <property type="protein sequence ID" value="PMD22003.1"/>
    <property type="molecule type" value="Genomic_DNA"/>
</dbReference>
<dbReference type="InterPro" id="IPR007275">
    <property type="entry name" value="YTH_domain"/>
</dbReference>
<feature type="compositionally biased region" description="Basic and acidic residues" evidence="1">
    <location>
        <begin position="612"/>
        <end position="627"/>
    </location>
</feature>
<dbReference type="GO" id="GO:0000381">
    <property type="term" value="P:regulation of alternative mRNA splicing, via spliceosome"/>
    <property type="evidence" value="ECO:0007669"/>
    <property type="project" value="TreeGrafter"/>
</dbReference>
<evidence type="ECO:0000256" key="1">
    <source>
        <dbReference type="SAM" id="MobiDB-lite"/>
    </source>
</evidence>
<evidence type="ECO:0000313" key="3">
    <source>
        <dbReference type="EMBL" id="PMD22003.1"/>
    </source>
</evidence>
<dbReference type="OrthoDB" id="6103986at2759"/>
<feature type="compositionally biased region" description="Basic and acidic residues" evidence="1">
    <location>
        <begin position="648"/>
        <end position="665"/>
    </location>
</feature>
<feature type="compositionally biased region" description="Basic and acidic residues" evidence="1">
    <location>
        <begin position="519"/>
        <end position="564"/>
    </location>
</feature>
<protein>
    <submittedName>
        <fullName evidence="3">YTH-domain-containing protein</fullName>
    </submittedName>
</protein>
<evidence type="ECO:0000313" key="4">
    <source>
        <dbReference type="Proteomes" id="UP000235672"/>
    </source>
</evidence>